<keyword evidence="2" id="KW-1185">Reference proteome</keyword>
<proteinExistence type="predicted"/>
<protein>
    <recommendedName>
        <fullName evidence="3">DUF357 domain-containing protein</fullName>
    </recommendedName>
</protein>
<dbReference type="EMBL" id="JARVLH010000002">
    <property type="protein sequence ID" value="MEX5284708.1"/>
    <property type="molecule type" value="Genomic_DNA"/>
</dbReference>
<accession>A0ABV3X3M2</accession>
<sequence length="100" mass="11179">MEDAVVFSLRDGKKQTLEKYLSFAGELNRIFGGARMPEEDVRAIVAAAMDFMMNYAGDCYERGLEKGAAIGYENGWQAALESAGVKREHLFFEMMEGVLQ</sequence>
<evidence type="ECO:0000313" key="2">
    <source>
        <dbReference type="Proteomes" id="UP001559623"/>
    </source>
</evidence>
<dbReference type="RefSeq" id="WP_368846437.1">
    <property type="nucleotide sequence ID" value="NZ_CP194411.1"/>
</dbReference>
<evidence type="ECO:0008006" key="3">
    <source>
        <dbReference type="Google" id="ProtNLM"/>
    </source>
</evidence>
<organism evidence="1 2">
    <name type="scientific">Selenomonas sputigena</name>
    <dbReference type="NCBI Taxonomy" id="69823"/>
    <lineage>
        <taxon>Bacteria</taxon>
        <taxon>Bacillati</taxon>
        <taxon>Bacillota</taxon>
        <taxon>Negativicutes</taxon>
        <taxon>Selenomonadales</taxon>
        <taxon>Selenomonadaceae</taxon>
        <taxon>Selenomonas</taxon>
    </lineage>
</organism>
<reference evidence="1 2" key="1">
    <citation type="submission" date="2023-04" db="EMBL/GenBank/DDBJ databases">
        <title>Genome Sequence of Selenomonas sputigena ATCC 33150.</title>
        <authorList>
            <person name="Miller D.P."/>
            <person name="Anvari S."/>
            <person name="Polson S.W."/>
            <person name="Macdonald M."/>
            <person name="Mcdowell J.V."/>
        </authorList>
    </citation>
    <scope>NUCLEOTIDE SEQUENCE [LARGE SCALE GENOMIC DNA]</scope>
    <source>
        <strain evidence="1 2">ATCC 33150</strain>
    </source>
</reference>
<comment type="caution">
    <text evidence="1">The sequence shown here is derived from an EMBL/GenBank/DDBJ whole genome shotgun (WGS) entry which is preliminary data.</text>
</comment>
<dbReference type="Proteomes" id="UP001559623">
    <property type="component" value="Unassembled WGS sequence"/>
</dbReference>
<evidence type="ECO:0000313" key="1">
    <source>
        <dbReference type="EMBL" id="MEX5284708.1"/>
    </source>
</evidence>
<gene>
    <name evidence="1" type="ORF">QCO44_03500</name>
</gene>
<name>A0ABV3X3M2_9FIRM</name>